<dbReference type="GO" id="GO:0008408">
    <property type="term" value="F:3'-5' exonuclease activity"/>
    <property type="evidence" value="ECO:0007669"/>
    <property type="project" value="InterPro"/>
</dbReference>
<dbReference type="SMART" id="SM00474">
    <property type="entry name" value="35EXOc"/>
    <property type="match status" value="1"/>
</dbReference>
<dbReference type="AlphaFoldDB" id="A0AAV6GFH1"/>
<comment type="caution">
    <text evidence="3">The sequence shown here is derived from an EMBL/GenBank/DDBJ whole genome shotgun (WGS) entry which is preliminary data.</text>
</comment>
<keyword evidence="4" id="KW-1185">Reference proteome</keyword>
<sequence length="937" mass="104312">MPSLFSSGAQVSRGARPSIFPRGPLNPCSMSQTSQPEGVDPTALRDRLFELWTCKDLEGLRLEAAKGFSELDEPLVGLLEVLESCPGPQKGKSSTLGQFVMGEFLRWRPGRPRTSLEGLAAELVPRLQRRALGLACEGQAACLEPLLDIYQLGSLDRTELVEHVGRLWDRCAYREAAVLAMKLDLQADLEMEKMCVPLVLLDKLAMAEAYVRGRPHLQERLVTMLDSWCSQQFSLDQLRKQYPRLCLSKHQTDLIQPKMVIKHVFRLMEKFNVDPAKCSNSVHKRKFDSLRFLMFMHFREGKMSEENWSDHVQAIVEGSVELKVHLVELLVRHGTSQQAAEWAGYYSLPKNRLPFGVWDTLQTLPPSQTGLPPVCCPSLDSWEPSPHHRQCYYQLPVARGNVHFLSTLEQLESCQQAVMQAGVVVGVDMEWRAGFGTVSQQRVALIQLAVPGAVFLLDLCASAFSQDPQTLHFVREFLAHKNVLKLGYGMSGDLRSLVATWPEFSEEPLKVEGMLDLLHVHQKIQMSRRGCEGGPRSVEVGDGDGHGRGRASSEKGLSLLVQQVLGRPLDKQEQLSNWERRPLRLGQLRYAAADAYCLLDVHSVLKENHVRFGLPTDLLSLVPGPSAAGKKKEERTPRDKSRKGRKKTKDSEQASVAEPLSQPRGPSPGEGGPVVAPQNLRVVCDNMLQGLGRYLRCLGVNTVILENVDDHKVAAKLARAEDRVILTSGQPYQTLKSQVAEGRCFALDCSEKARDQAVQVLRHFHVRLTPQDIFSRCQACNNDEYLRLPQKTMTTLMTEKGLVLEQAPPSAEVWDDHYEPLLPYNSWRGPEAPSFTPRCRWAPEGSLDGQTLAFPSGAVAQLDTVPPGLLPRIPEFFICTGCGKVFWEGTHFDRVLSQFDDVLHISEDAVATATNIATATLISTTNTAATTAPDLRT</sequence>
<dbReference type="InterPro" id="IPR002782">
    <property type="entry name" value="Mut7-C_RNAse_dom"/>
</dbReference>
<feature type="region of interest" description="Disordered" evidence="1">
    <location>
        <begin position="1"/>
        <end position="40"/>
    </location>
</feature>
<dbReference type="Pfam" id="PF01612">
    <property type="entry name" value="DNA_pol_A_exo1"/>
    <property type="match status" value="1"/>
</dbReference>
<dbReference type="GO" id="GO:0006139">
    <property type="term" value="P:nucleobase-containing compound metabolic process"/>
    <property type="evidence" value="ECO:0007669"/>
    <property type="project" value="InterPro"/>
</dbReference>
<organism evidence="3 4">
    <name type="scientific">Alosa alosa</name>
    <name type="common">allis shad</name>
    <dbReference type="NCBI Taxonomy" id="278164"/>
    <lineage>
        <taxon>Eukaryota</taxon>
        <taxon>Metazoa</taxon>
        <taxon>Chordata</taxon>
        <taxon>Craniata</taxon>
        <taxon>Vertebrata</taxon>
        <taxon>Euteleostomi</taxon>
        <taxon>Actinopterygii</taxon>
        <taxon>Neopterygii</taxon>
        <taxon>Teleostei</taxon>
        <taxon>Clupei</taxon>
        <taxon>Clupeiformes</taxon>
        <taxon>Clupeoidei</taxon>
        <taxon>Clupeidae</taxon>
        <taxon>Alosa</taxon>
    </lineage>
</organism>
<dbReference type="PANTHER" id="PTHR47765">
    <property type="entry name" value="3'-5' EXONUCLEASE DOMAIN-CONTAINING PROTEIN"/>
    <property type="match status" value="1"/>
</dbReference>
<feature type="region of interest" description="Disordered" evidence="1">
    <location>
        <begin position="529"/>
        <end position="553"/>
    </location>
</feature>
<name>A0AAV6GFH1_9TELE</name>
<dbReference type="InterPro" id="IPR002562">
    <property type="entry name" value="3'-5'_exonuclease_dom"/>
</dbReference>
<dbReference type="InterPro" id="IPR052408">
    <property type="entry name" value="Exonuclease_MUT-7-like"/>
</dbReference>
<protein>
    <recommendedName>
        <fullName evidence="2">3'-5' exonuclease domain-containing protein</fullName>
    </recommendedName>
</protein>
<dbReference type="Proteomes" id="UP000823561">
    <property type="component" value="Chromosome 12"/>
</dbReference>
<feature type="compositionally biased region" description="Polar residues" evidence="1">
    <location>
        <begin position="1"/>
        <end position="10"/>
    </location>
</feature>
<evidence type="ECO:0000313" key="4">
    <source>
        <dbReference type="Proteomes" id="UP000823561"/>
    </source>
</evidence>
<dbReference type="Gene3D" id="3.30.420.10">
    <property type="entry name" value="Ribonuclease H-like superfamily/Ribonuclease H"/>
    <property type="match status" value="1"/>
</dbReference>
<gene>
    <name evidence="3" type="ORF">AALO_G00163810</name>
</gene>
<dbReference type="Pfam" id="PF01927">
    <property type="entry name" value="Mut7-C"/>
    <property type="match status" value="2"/>
</dbReference>
<dbReference type="SUPFAM" id="SSF53098">
    <property type="entry name" value="Ribonuclease H-like"/>
    <property type="match status" value="1"/>
</dbReference>
<accession>A0AAV6GFH1</accession>
<evidence type="ECO:0000256" key="1">
    <source>
        <dbReference type="SAM" id="MobiDB-lite"/>
    </source>
</evidence>
<dbReference type="PANTHER" id="PTHR47765:SF2">
    <property type="entry name" value="EXONUCLEASE MUT-7 HOMOLOG"/>
    <property type="match status" value="1"/>
</dbReference>
<feature type="region of interest" description="Disordered" evidence="1">
    <location>
        <begin position="622"/>
        <end position="675"/>
    </location>
</feature>
<evidence type="ECO:0000259" key="2">
    <source>
        <dbReference type="SMART" id="SM00474"/>
    </source>
</evidence>
<reference evidence="3" key="1">
    <citation type="submission" date="2020-10" db="EMBL/GenBank/DDBJ databases">
        <title>Chromosome-scale genome assembly of the Allis shad, Alosa alosa.</title>
        <authorList>
            <person name="Margot Z."/>
            <person name="Christophe K."/>
            <person name="Cabau C."/>
            <person name="Louis A."/>
            <person name="Berthelot C."/>
            <person name="Parey E."/>
            <person name="Roest Crollius H."/>
            <person name="Montfort J."/>
            <person name="Robinson-Rechavi M."/>
            <person name="Bucao C."/>
            <person name="Bouchez O."/>
            <person name="Gislard M."/>
            <person name="Lluch J."/>
            <person name="Milhes M."/>
            <person name="Lampietro C."/>
            <person name="Lopez Roques C."/>
            <person name="Donnadieu C."/>
            <person name="Braasch I."/>
            <person name="Desvignes T."/>
            <person name="Postlethwait J."/>
            <person name="Bobe J."/>
            <person name="Guiguen Y."/>
        </authorList>
    </citation>
    <scope>NUCLEOTIDE SEQUENCE</scope>
    <source>
        <strain evidence="3">M-15738</strain>
        <tissue evidence="3">Blood</tissue>
    </source>
</reference>
<evidence type="ECO:0000313" key="3">
    <source>
        <dbReference type="EMBL" id="KAG5272292.1"/>
    </source>
</evidence>
<feature type="compositionally biased region" description="Basic and acidic residues" evidence="1">
    <location>
        <begin position="630"/>
        <end position="639"/>
    </location>
</feature>
<dbReference type="InterPro" id="IPR012337">
    <property type="entry name" value="RNaseH-like_sf"/>
</dbReference>
<feature type="compositionally biased region" description="Basic and acidic residues" evidence="1">
    <location>
        <begin position="543"/>
        <end position="553"/>
    </location>
</feature>
<dbReference type="GO" id="GO:0003676">
    <property type="term" value="F:nucleic acid binding"/>
    <property type="evidence" value="ECO:0007669"/>
    <property type="project" value="InterPro"/>
</dbReference>
<proteinExistence type="predicted"/>
<dbReference type="InterPro" id="IPR036397">
    <property type="entry name" value="RNaseH_sf"/>
</dbReference>
<feature type="domain" description="3'-5' exonuclease" evidence="2">
    <location>
        <begin position="402"/>
        <end position="610"/>
    </location>
</feature>
<dbReference type="EMBL" id="JADWDJ010000012">
    <property type="protein sequence ID" value="KAG5272292.1"/>
    <property type="molecule type" value="Genomic_DNA"/>
</dbReference>